<evidence type="ECO:0000256" key="9">
    <source>
        <dbReference type="ARBA" id="ARBA00023242"/>
    </source>
</evidence>
<keyword evidence="6" id="KW-0653">Protein transport</keyword>
<dbReference type="InterPro" id="IPR007846">
    <property type="entry name" value="RRM_NUP35_dom"/>
</dbReference>
<dbReference type="PROSITE" id="PS51472">
    <property type="entry name" value="RRM_NUP35"/>
    <property type="match status" value="1"/>
</dbReference>
<evidence type="ECO:0000256" key="3">
    <source>
        <dbReference type="ARBA" id="ARBA00016439"/>
    </source>
</evidence>
<dbReference type="EMBL" id="JAUCMV010000005">
    <property type="protein sequence ID" value="KAK0399780.1"/>
    <property type="molecule type" value="Genomic_DNA"/>
</dbReference>
<sequence>MQVFVAEADVAKLCNMYQYPREMSQRMSPEPMAFEGGADGAVESPFAGRQKNPIQSSEVVAPGFLFGGRDKRRSFLMTPSQQRTPGRAPLSSSKTVTWSPALTQTQHSPRTSTSFYDSDSEAQTISSSPTTFRPPRLVPGGPPLRSLGDDIFKKPKLCEASSMESLSAEENDPLAFEKEANAPVATENEHEFWVKVLGHKPDETDEVIKFFGRHGSLVSYKIPEDGNWVWIRYSSPLHVNQALSRSGRFFRPNTILAVFPCTEKDVPYANSEEVLSQSEPLPTNRAPSRFLSGLERNMQPAPTLNESVSSINPLETSSLDATQQRPGIRSLSTSYRAAANNSISNNVFPHKASNDSLLDKVWNFIAP</sequence>
<evidence type="ECO:0000256" key="1">
    <source>
        <dbReference type="ARBA" id="ARBA00004567"/>
    </source>
</evidence>
<evidence type="ECO:0000256" key="11">
    <source>
        <dbReference type="ARBA" id="ARBA00030250"/>
    </source>
</evidence>
<name>A0AA39H601_9BILA</name>
<evidence type="ECO:0000256" key="8">
    <source>
        <dbReference type="ARBA" id="ARBA00023132"/>
    </source>
</evidence>
<feature type="compositionally biased region" description="Polar residues" evidence="13">
    <location>
        <begin position="78"/>
        <end position="131"/>
    </location>
</feature>
<dbReference type="GO" id="GO:0006607">
    <property type="term" value="P:NLS-bearing protein import into nucleus"/>
    <property type="evidence" value="ECO:0007669"/>
    <property type="project" value="TreeGrafter"/>
</dbReference>
<dbReference type="GO" id="GO:0003676">
    <property type="term" value="F:nucleic acid binding"/>
    <property type="evidence" value="ECO:0007669"/>
    <property type="project" value="InterPro"/>
</dbReference>
<keyword evidence="9 12" id="KW-0539">Nucleus</keyword>
<gene>
    <name evidence="15" type="ORF">QR680_003209</name>
</gene>
<dbReference type="PANTHER" id="PTHR21527">
    <property type="entry name" value="NUCLEOPORIN NUP35"/>
    <property type="match status" value="1"/>
</dbReference>
<dbReference type="GO" id="GO:0006999">
    <property type="term" value="P:nuclear pore organization"/>
    <property type="evidence" value="ECO:0007669"/>
    <property type="project" value="TreeGrafter"/>
</dbReference>
<dbReference type="AlphaFoldDB" id="A0AA39H601"/>
<evidence type="ECO:0000256" key="10">
    <source>
        <dbReference type="ARBA" id="ARBA00029997"/>
    </source>
</evidence>
<dbReference type="Gene3D" id="3.30.70.330">
    <property type="match status" value="1"/>
</dbReference>
<dbReference type="SUPFAM" id="SSF54928">
    <property type="entry name" value="RNA-binding domain, RBD"/>
    <property type="match status" value="1"/>
</dbReference>
<comment type="subcellular location">
    <subcellularLocation>
        <location evidence="1">Nucleus</location>
        <location evidence="1">Nuclear pore complex</location>
    </subcellularLocation>
</comment>
<feature type="domain" description="RRM Nup35-type" evidence="14">
    <location>
        <begin position="188"/>
        <end position="268"/>
    </location>
</feature>
<dbReference type="InterPro" id="IPR035979">
    <property type="entry name" value="RBD_domain_sf"/>
</dbReference>
<evidence type="ECO:0000313" key="15">
    <source>
        <dbReference type="EMBL" id="KAK0399780.1"/>
    </source>
</evidence>
<evidence type="ECO:0000256" key="7">
    <source>
        <dbReference type="ARBA" id="ARBA00023010"/>
    </source>
</evidence>
<dbReference type="GO" id="GO:0044615">
    <property type="term" value="C:nuclear pore nuclear basket"/>
    <property type="evidence" value="ECO:0007669"/>
    <property type="project" value="TreeGrafter"/>
</dbReference>
<keyword evidence="8 12" id="KW-0906">Nuclear pore complex</keyword>
<evidence type="ECO:0000313" key="16">
    <source>
        <dbReference type="Proteomes" id="UP001175271"/>
    </source>
</evidence>
<evidence type="ECO:0000256" key="5">
    <source>
        <dbReference type="ARBA" id="ARBA00022816"/>
    </source>
</evidence>
<proteinExistence type="inferred from homology"/>
<organism evidence="15 16">
    <name type="scientific">Steinernema hermaphroditum</name>
    <dbReference type="NCBI Taxonomy" id="289476"/>
    <lineage>
        <taxon>Eukaryota</taxon>
        <taxon>Metazoa</taxon>
        <taxon>Ecdysozoa</taxon>
        <taxon>Nematoda</taxon>
        <taxon>Chromadorea</taxon>
        <taxon>Rhabditida</taxon>
        <taxon>Tylenchina</taxon>
        <taxon>Panagrolaimomorpha</taxon>
        <taxon>Strongyloidoidea</taxon>
        <taxon>Steinernematidae</taxon>
        <taxon>Steinernema</taxon>
    </lineage>
</organism>
<dbReference type="GO" id="GO:0017056">
    <property type="term" value="F:structural constituent of nuclear pore"/>
    <property type="evidence" value="ECO:0007669"/>
    <property type="project" value="TreeGrafter"/>
</dbReference>
<comment type="similarity">
    <text evidence="2">Belongs to the Nup35 family.</text>
</comment>
<dbReference type="Proteomes" id="UP001175271">
    <property type="component" value="Unassembled WGS sequence"/>
</dbReference>
<feature type="region of interest" description="Disordered" evidence="13">
    <location>
        <begin position="78"/>
        <end position="145"/>
    </location>
</feature>
<reference evidence="15" key="1">
    <citation type="submission" date="2023-06" db="EMBL/GenBank/DDBJ databases">
        <title>Genomic analysis of the entomopathogenic nematode Steinernema hermaphroditum.</title>
        <authorList>
            <person name="Schwarz E.M."/>
            <person name="Heppert J.K."/>
            <person name="Baniya A."/>
            <person name="Schwartz H.T."/>
            <person name="Tan C.-H."/>
            <person name="Antoshechkin I."/>
            <person name="Sternberg P.W."/>
            <person name="Goodrich-Blair H."/>
            <person name="Dillman A.R."/>
        </authorList>
    </citation>
    <scope>NUCLEOTIDE SEQUENCE</scope>
    <source>
        <strain evidence="15">PS9179</strain>
        <tissue evidence="15">Whole animal</tissue>
    </source>
</reference>
<dbReference type="Pfam" id="PF05172">
    <property type="entry name" value="RRM_Nup35"/>
    <property type="match status" value="1"/>
</dbReference>
<evidence type="ECO:0000256" key="12">
    <source>
        <dbReference type="PROSITE-ProRule" id="PRU00804"/>
    </source>
</evidence>
<evidence type="ECO:0000256" key="4">
    <source>
        <dbReference type="ARBA" id="ARBA00022448"/>
    </source>
</evidence>
<dbReference type="InterPro" id="IPR012677">
    <property type="entry name" value="Nucleotide-bd_a/b_plait_sf"/>
</dbReference>
<dbReference type="GO" id="GO:0044613">
    <property type="term" value="C:nuclear pore central transport channel"/>
    <property type="evidence" value="ECO:0007669"/>
    <property type="project" value="TreeGrafter"/>
</dbReference>
<comment type="caution">
    <text evidence="15">The sequence shown here is derived from an EMBL/GenBank/DDBJ whole genome shotgun (WGS) entry which is preliminary data.</text>
</comment>
<keyword evidence="16" id="KW-1185">Reference proteome</keyword>
<protein>
    <recommendedName>
        <fullName evidence="3">Nucleoporin NUP35</fullName>
    </recommendedName>
    <alternativeName>
        <fullName evidence="11">35 kDa nucleoporin</fullName>
    </alternativeName>
    <alternativeName>
        <fullName evidence="10">Nucleoporin NUP53</fullName>
    </alternativeName>
</protein>
<evidence type="ECO:0000256" key="13">
    <source>
        <dbReference type="SAM" id="MobiDB-lite"/>
    </source>
</evidence>
<evidence type="ECO:0000256" key="6">
    <source>
        <dbReference type="ARBA" id="ARBA00022927"/>
    </source>
</evidence>
<dbReference type="GO" id="GO:0005543">
    <property type="term" value="F:phospholipid binding"/>
    <property type="evidence" value="ECO:0007669"/>
    <property type="project" value="TreeGrafter"/>
</dbReference>
<keyword evidence="4 12" id="KW-0813">Transport</keyword>
<evidence type="ECO:0000256" key="2">
    <source>
        <dbReference type="ARBA" id="ARBA00009454"/>
    </source>
</evidence>
<dbReference type="GO" id="GO:0051028">
    <property type="term" value="P:mRNA transport"/>
    <property type="evidence" value="ECO:0007669"/>
    <property type="project" value="UniProtKB-UniRule"/>
</dbReference>
<keyword evidence="7" id="KW-0811">Translocation</keyword>
<evidence type="ECO:0000259" key="14">
    <source>
        <dbReference type="PROSITE" id="PS51472"/>
    </source>
</evidence>
<keyword evidence="5 12" id="KW-0509">mRNA transport</keyword>
<dbReference type="PANTHER" id="PTHR21527:SF6">
    <property type="entry name" value="NUCLEOPORIN NUP35"/>
    <property type="match status" value="1"/>
</dbReference>
<accession>A0AA39H601</accession>